<feature type="region of interest" description="Disordered" evidence="2">
    <location>
        <begin position="815"/>
        <end position="844"/>
    </location>
</feature>
<accession>A0AA84ZKE0</accession>
<dbReference type="SMART" id="SM00324">
    <property type="entry name" value="RhoGAP"/>
    <property type="match status" value="1"/>
</dbReference>
<dbReference type="SUPFAM" id="SSF48350">
    <property type="entry name" value="GTPase activation domain, GAP"/>
    <property type="match status" value="1"/>
</dbReference>
<feature type="compositionally biased region" description="Polar residues" evidence="2">
    <location>
        <begin position="1378"/>
        <end position="1399"/>
    </location>
</feature>
<feature type="domain" description="Rho-GAP" evidence="3">
    <location>
        <begin position="1159"/>
        <end position="1351"/>
    </location>
</feature>
<dbReference type="InterPro" id="IPR000198">
    <property type="entry name" value="RhoGAP_dom"/>
</dbReference>
<dbReference type="WBParaSite" id="SMRG1_35820.2">
    <property type="protein sequence ID" value="SMRG1_35820.2"/>
    <property type="gene ID" value="SMRG1_35820"/>
</dbReference>
<feature type="compositionally biased region" description="Low complexity" evidence="2">
    <location>
        <begin position="913"/>
        <end position="925"/>
    </location>
</feature>
<feature type="compositionally biased region" description="Low complexity" evidence="2">
    <location>
        <begin position="967"/>
        <end position="981"/>
    </location>
</feature>
<feature type="compositionally biased region" description="Polar residues" evidence="2">
    <location>
        <begin position="1060"/>
        <end position="1069"/>
    </location>
</feature>
<dbReference type="GO" id="GO:0051056">
    <property type="term" value="P:regulation of small GTPase mediated signal transduction"/>
    <property type="evidence" value="ECO:0007669"/>
    <property type="project" value="UniProtKB-ARBA"/>
</dbReference>
<feature type="compositionally biased region" description="Low complexity" evidence="2">
    <location>
        <begin position="516"/>
        <end position="533"/>
    </location>
</feature>
<dbReference type="InterPro" id="IPR008936">
    <property type="entry name" value="Rho_GTPase_activation_prot"/>
</dbReference>
<dbReference type="PANTHER" id="PTHR15228">
    <property type="entry name" value="SPERMATHECAL PHYSIOLOGY VARIANT"/>
    <property type="match status" value="1"/>
</dbReference>
<sequence length="1700" mass="185265">MGESALKVVVGDGEFVLDKPDIVSQYSRVISVSPSNSILSAGLKVGDLVTCIDRIPIGGLKLDELQSLINDSTSSGELKLKVIDNGGEICCSFPVEVGNKTICQTINKVTELSSDKSEHENLRIIHRQAYRSSPDTARSQRNFNIRNSSLEKPGPQINYKPKHTSTCSPVIGSCESQLGAVARLAIDGGLTTDQLLQIGSSETNQPGHYLYQSATSCNQKHLVPDPNYSFSHSRNTNFSTTHPTSPYPHVCRVSPRGTRRPVCYSSSQSVNLVRGPGTTAVHDKSHVAISPTHTADCNARLSQSTTSRDNLLTWHNINNSSRVSLAAQMTRVGGLVFATGSPNLVSENSDSNPVEKSISPAKPYQSISACTSPTNLKHTVSSNSQSGSFFSCSNVPSPTNTPPLSSTNATYNIAATDIVRLGPGNIVTRAAAGSTVYSPSSLIRMHCSPQPYVGMGMTGSPYVPVVSTLTISNLNVPSPVLSDGDDSCLCTKPTINSEPNISTTYSDLETNRTPESVFPCSTSSPSPTEMSPSIVNRPGTKKSYVNPSLRSSAPVTSSSQYIPTSEGPVADSFLPHPKPLNIYNVPSSQIVRTVRHLRRIRHILGDSIGYTSSATSASTSALADEDKDDSVSSPKVGQLRSHGYHSVESIRRSSLLCDCFPNQTTDVNDRKSVKISNSHTPSYPVTASIDWNDSEIEDSKKSLIWCNYQMTLSGQTLVLTRANDSSSQISNHHTDPNENSMHIHIPLSGESLIWYSASELPGITCTSLPSNWDSGAGVIGVLHSSKLNLSCYLSFSDRQIASNIFGHYGPGKISEESKEKHSTANSSQPSLPSHRLRSKFSSGRSSIGLAGPSGVAPLFKAVGTAAASVGMQLSEYVNFQGLLQSHKQATVSVSSPQESALSENGDINKSKSDQTSSVQSSNPSDFTAQPSKAKELRFLPSFPRGRGRLHQALTKMKRAATASCDPTTRSSSSVTTRRFASSHGFGKNKSIHISSPLKASTEDMNFSNKLENIFNSPSHLHNNHNNSQLALLLATSVSPSPSLQTPCLTYLQLESNESVNSNIDSSNLSEGPHEYSNKETGRYIDISVNQQSRREHKATSQLTVLVSETVDQDINSDGNAIQSTSNRSECTLFVQTKHPFIPLPVQLSNPLPLHKCPRSTLSPFVPFVVELCVTLVERYGLNCIGIYRLSGSKVAHDFITSELSRDITTIDVTSDKWNDLHAVCGVLKTFLRNLPDSLFPKVMYPDFLAACRLPQREKRLLSIQRLLSIMECYPCHPEYRAHRATLRYLVTHLARVSAREGVNKMTAYNLALVFAPNLVQPCEDSPELLMSDSKYKIMLVETVIKYHAWIFSPDLGLESGCSVPPDSTEDLTPEIDVNSKNNSTICDSSTIDSEDSIQQPGRLEGDVQPLVAELLTAAASLPPPPSDMDLETAEIPGPESDRPSDIIMSRPRFTSIPTSNWSSSVTSISRISSGGLLNELSTTTDNLSTLKIKSDFSEDQAIASDVEHNETEGHLLSVTSSILRSLQTPSGFGTKLDNLRHLSQGCLEEYTSEARKLGVRVAESKRVLENTVAQRLHAEQRLFEARIECSESFVATSLKPQNDLSTELIVQSQSPNNMSTSIYPTPSITAGKIGDLGVSVFKDESSKRNETCFIQLKLFPYDYYYYYYCNYNSRLSTSMNFIFRMYKKKYIDFQLSLYLL</sequence>
<feature type="region of interest" description="Disordered" evidence="2">
    <location>
        <begin position="1362"/>
        <end position="1401"/>
    </location>
</feature>
<evidence type="ECO:0000313" key="4">
    <source>
        <dbReference type="Proteomes" id="UP000050790"/>
    </source>
</evidence>
<keyword evidence="1" id="KW-0343">GTPase activation</keyword>
<dbReference type="Gene3D" id="1.10.555.10">
    <property type="entry name" value="Rho GTPase activation protein"/>
    <property type="match status" value="1"/>
</dbReference>
<dbReference type="PROSITE" id="PS50238">
    <property type="entry name" value="RHOGAP"/>
    <property type="match status" value="1"/>
</dbReference>
<dbReference type="SUPFAM" id="SSF50156">
    <property type="entry name" value="PDZ domain-like"/>
    <property type="match status" value="1"/>
</dbReference>
<name>A0AA84ZKE0_9TREM</name>
<protein>
    <recommendedName>
        <fullName evidence="3">Rho-GAP domain-containing protein</fullName>
    </recommendedName>
</protein>
<feature type="compositionally biased region" description="Polar residues" evidence="2">
    <location>
        <begin position="543"/>
        <end position="563"/>
    </location>
</feature>
<dbReference type="InterPro" id="IPR036034">
    <property type="entry name" value="PDZ_sf"/>
</dbReference>
<feature type="compositionally biased region" description="Polar residues" evidence="2">
    <location>
        <begin position="499"/>
        <end position="514"/>
    </location>
</feature>
<evidence type="ECO:0000256" key="2">
    <source>
        <dbReference type="SAM" id="MobiDB-lite"/>
    </source>
</evidence>
<proteinExistence type="predicted"/>
<dbReference type="GO" id="GO:0005096">
    <property type="term" value="F:GTPase activator activity"/>
    <property type="evidence" value="ECO:0007669"/>
    <property type="project" value="UniProtKB-KW"/>
</dbReference>
<evidence type="ECO:0000259" key="3">
    <source>
        <dbReference type="PROSITE" id="PS50238"/>
    </source>
</evidence>
<organism evidence="4 5">
    <name type="scientific">Schistosoma margrebowiei</name>
    <dbReference type="NCBI Taxonomy" id="48269"/>
    <lineage>
        <taxon>Eukaryota</taxon>
        <taxon>Metazoa</taxon>
        <taxon>Spiralia</taxon>
        <taxon>Lophotrochozoa</taxon>
        <taxon>Platyhelminthes</taxon>
        <taxon>Trematoda</taxon>
        <taxon>Digenea</taxon>
        <taxon>Strigeidida</taxon>
        <taxon>Schistosomatoidea</taxon>
        <taxon>Schistosomatidae</taxon>
        <taxon>Schistosoma</taxon>
    </lineage>
</organism>
<dbReference type="Pfam" id="PF00620">
    <property type="entry name" value="RhoGAP"/>
    <property type="match status" value="1"/>
</dbReference>
<feature type="region of interest" description="Disordered" evidence="2">
    <location>
        <begin position="499"/>
        <end position="563"/>
    </location>
</feature>
<evidence type="ECO:0000256" key="1">
    <source>
        <dbReference type="ARBA" id="ARBA00022468"/>
    </source>
</evidence>
<dbReference type="Proteomes" id="UP000050790">
    <property type="component" value="Unassembled WGS sequence"/>
</dbReference>
<feature type="region of interest" description="Disordered" evidence="2">
    <location>
        <begin position="958"/>
        <end position="981"/>
    </location>
</feature>
<dbReference type="GO" id="GO:0007165">
    <property type="term" value="P:signal transduction"/>
    <property type="evidence" value="ECO:0007669"/>
    <property type="project" value="InterPro"/>
</dbReference>
<evidence type="ECO:0000313" key="5">
    <source>
        <dbReference type="WBParaSite" id="SMRG1_35820.2"/>
    </source>
</evidence>
<feature type="region of interest" description="Disordered" evidence="2">
    <location>
        <begin position="1060"/>
        <end position="1080"/>
    </location>
</feature>
<feature type="compositionally biased region" description="Polar residues" evidence="2">
    <location>
        <begin position="893"/>
        <end position="905"/>
    </location>
</feature>
<dbReference type="PANTHER" id="PTHR15228:SF25">
    <property type="entry name" value="F-BAR DOMAIN-CONTAINING PROTEIN"/>
    <property type="match status" value="1"/>
</dbReference>
<reference evidence="5" key="1">
    <citation type="submission" date="2023-11" db="UniProtKB">
        <authorList>
            <consortium name="WormBaseParasite"/>
        </authorList>
    </citation>
    <scope>IDENTIFICATION</scope>
</reference>
<feature type="region of interest" description="Disordered" evidence="2">
    <location>
        <begin position="893"/>
        <end position="938"/>
    </location>
</feature>
<feature type="region of interest" description="Disordered" evidence="2">
    <location>
        <begin position="619"/>
        <end position="639"/>
    </location>
</feature>
<dbReference type="InterPro" id="IPR051025">
    <property type="entry name" value="RhoGAP"/>
</dbReference>
<feature type="compositionally biased region" description="Basic and acidic residues" evidence="2">
    <location>
        <begin position="1071"/>
        <end position="1080"/>
    </location>
</feature>